<organism evidence="1 2">
    <name type="scientific">Coniosporium uncinatum</name>
    <dbReference type="NCBI Taxonomy" id="93489"/>
    <lineage>
        <taxon>Eukaryota</taxon>
        <taxon>Fungi</taxon>
        <taxon>Dikarya</taxon>
        <taxon>Ascomycota</taxon>
        <taxon>Pezizomycotina</taxon>
        <taxon>Dothideomycetes</taxon>
        <taxon>Dothideomycetes incertae sedis</taxon>
        <taxon>Coniosporium</taxon>
    </lineage>
</organism>
<sequence length="404" mass="46752">MKQDLEDEVQVLDSSLEEAEKAKDRLQNKITQLEKEIKGSYDLQAKIEPLEKVLRTANREKSNLQSRIHLLEQEIRVADQDRESLQSKIKRLQEDLNTAQQAAEVNSHTPKAQKDLAAKLTSARSDLDALHTKLSEKALQISELQSKLQRAAREKETTLSTSRNESSLLRLQLTEKESELESLSLQLKQNMADKTRQHEKELSELQSLLKSTTLEVEDLQLRLSSRDTQIAQLENLTLQSRQALSQDKERRLRQQQADEQTQQLLLTKKQEASELKLQLEEREKRHTGEIKGLARQIQWLRAKLGREEGFRDNLAWGKRFMMLQVSMYGECNQADLRMLEDMGITPDQSFREKRHSLKSVGLVVVAGLRMTRMSGEWAASRKLHESLMKRLESMRRQGRRSAVR</sequence>
<comment type="caution">
    <text evidence="1">The sequence shown here is derived from an EMBL/GenBank/DDBJ whole genome shotgun (WGS) entry which is preliminary data.</text>
</comment>
<dbReference type="EMBL" id="JAWDJW010001179">
    <property type="protein sequence ID" value="KAK3079387.1"/>
    <property type="molecule type" value="Genomic_DNA"/>
</dbReference>
<reference evidence="1" key="1">
    <citation type="submission" date="2024-09" db="EMBL/GenBank/DDBJ databases">
        <title>Black Yeasts Isolated from many extreme environments.</title>
        <authorList>
            <person name="Coleine C."/>
            <person name="Stajich J.E."/>
            <person name="Selbmann L."/>
        </authorList>
    </citation>
    <scope>NUCLEOTIDE SEQUENCE</scope>
    <source>
        <strain evidence="1">CCFEE 5737</strain>
    </source>
</reference>
<dbReference type="Proteomes" id="UP001186974">
    <property type="component" value="Unassembled WGS sequence"/>
</dbReference>
<gene>
    <name evidence="1" type="ORF">LTS18_004985</name>
</gene>
<keyword evidence="2" id="KW-1185">Reference proteome</keyword>
<evidence type="ECO:0000313" key="1">
    <source>
        <dbReference type="EMBL" id="KAK3079387.1"/>
    </source>
</evidence>
<accession>A0ACC3DRL3</accession>
<protein>
    <submittedName>
        <fullName evidence="1">Uncharacterized protein</fullName>
    </submittedName>
</protein>
<evidence type="ECO:0000313" key="2">
    <source>
        <dbReference type="Proteomes" id="UP001186974"/>
    </source>
</evidence>
<proteinExistence type="predicted"/>
<name>A0ACC3DRL3_9PEZI</name>